<organism evidence="1 2">
    <name type="scientific">Daphnia magna</name>
    <dbReference type="NCBI Taxonomy" id="35525"/>
    <lineage>
        <taxon>Eukaryota</taxon>
        <taxon>Metazoa</taxon>
        <taxon>Ecdysozoa</taxon>
        <taxon>Arthropoda</taxon>
        <taxon>Crustacea</taxon>
        <taxon>Branchiopoda</taxon>
        <taxon>Diplostraca</taxon>
        <taxon>Cladocera</taxon>
        <taxon>Anomopoda</taxon>
        <taxon>Daphniidae</taxon>
        <taxon>Daphnia</taxon>
    </lineage>
</organism>
<gene>
    <name evidence="1" type="ORF">OUZ56_009484</name>
</gene>
<proteinExistence type="predicted"/>
<dbReference type="Proteomes" id="UP001234178">
    <property type="component" value="Unassembled WGS sequence"/>
</dbReference>
<dbReference type="EMBL" id="JAOYFB010000037">
    <property type="protein sequence ID" value="KAK4024094.1"/>
    <property type="molecule type" value="Genomic_DNA"/>
</dbReference>
<evidence type="ECO:0000313" key="2">
    <source>
        <dbReference type="Proteomes" id="UP001234178"/>
    </source>
</evidence>
<protein>
    <submittedName>
        <fullName evidence="1">Uncharacterized protein</fullName>
    </submittedName>
</protein>
<evidence type="ECO:0000313" key="1">
    <source>
        <dbReference type="EMBL" id="KAK4024094.1"/>
    </source>
</evidence>
<keyword evidence="2" id="KW-1185">Reference proteome</keyword>
<reference evidence="1 2" key="1">
    <citation type="journal article" date="2023" name="Nucleic Acids Res.">
        <title>The hologenome of Daphnia magna reveals possible DNA methylation and microbiome-mediated evolution of the host genome.</title>
        <authorList>
            <person name="Chaturvedi A."/>
            <person name="Li X."/>
            <person name="Dhandapani V."/>
            <person name="Marshall H."/>
            <person name="Kissane S."/>
            <person name="Cuenca-Cambronero M."/>
            <person name="Asole G."/>
            <person name="Calvet F."/>
            <person name="Ruiz-Romero M."/>
            <person name="Marangio P."/>
            <person name="Guigo R."/>
            <person name="Rago D."/>
            <person name="Mirbahai L."/>
            <person name="Eastwood N."/>
            <person name="Colbourne J.K."/>
            <person name="Zhou J."/>
            <person name="Mallon E."/>
            <person name="Orsini L."/>
        </authorList>
    </citation>
    <scope>NUCLEOTIDE SEQUENCE [LARGE SCALE GENOMIC DNA]</scope>
    <source>
        <strain evidence="1">LRV0_1</strain>
    </source>
</reference>
<accession>A0ABR0AG51</accession>
<name>A0ABR0AG51_9CRUS</name>
<sequence length="80" mass="9070">MSDPIRSYFGEDMQAVDDLVDLLVFPRTHQCRLSSFDSFTACVLIACQPLASKILHGHPVRLAAPLDDERAHIHLFDFKM</sequence>
<comment type="caution">
    <text evidence="1">The sequence shown here is derived from an EMBL/GenBank/DDBJ whole genome shotgun (WGS) entry which is preliminary data.</text>
</comment>